<dbReference type="InterPro" id="IPR053135">
    <property type="entry name" value="AKR2_Oxidoreductase"/>
</dbReference>
<evidence type="ECO:0000256" key="1">
    <source>
        <dbReference type="SAM" id="MobiDB-lite"/>
    </source>
</evidence>
<dbReference type="Proteomes" id="UP000593765">
    <property type="component" value="Chromosome"/>
</dbReference>
<protein>
    <submittedName>
        <fullName evidence="3">Aldo/keto reductase</fullName>
    </submittedName>
</protein>
<dbReference type="InterPro" id="IPR036812">
    <property type="entry name" value="NAD(P)_OxRdtase_dom_sf"/>
</dbReference>
<gene>
    <name evidence="3" type="ORF">IPV69_04285</name>
</gene>
<accession>A0A7M2X1H8</accession>
<feature type="region of interest" description="Disordered" evidence="1">
    <location>
        <begin position="577"/>
        <end position="597"/>
    </location>
</feature>
<dbReference type="AlphaFoldDB" id="A0A7M2X1H8"/>
<reference evidence="3 4" key="1">
    <citation type="submission" date="2020-10" db="EMBL/GenBank/DDBJ databases">
        <title>Wide distribution of Phycisphaera-like planctomycetes from WD2101 soil group in peatlands and genome analysis of the first cultivated representative.</title>
        <authorList>
            <person name="Dedysh S.N."/>
            <person name="Beletsky A.V."/>
            <person name="Ivanova A."/>
            <person name="Kulichevskaya I.S."/>
            <person name="Suzina N.E."/>
            <person name="Philippov D.A."/>
            <person name="Rakitin A.L."/>
            <person name="Mardanov A.V."/>
            <person name="Ravin N.V."/>
        </authorList>
    </citation>
    <scope>NUCLEOTIDE SEQUENCE [LARGE SCALE GENOMIC DNA]</scope>
    <source>
        <strain evidence="3 4">M1803</strain>
    </source>
</reference>
<dbReference type="PANTHER" id="PTHR43312:SF1">
    <property type="entry name" value="NADP-DEPENDENT OXIDOREDUCTASE DOMAIN-CONTAINING PROTEIN"/>
    <property type="match status" value="1"/>
</dbReference>
<dbReference type="Pfam" id="PF00248">
    <property type="entry name" value="Aldo_ket_red"/>
    <property type="match status" value="1"/>
</dbReference>
<evidence type="ECO:0000313" key="4">
    <source>
        <dbReference type="Proteomes" id="UP000593765"/>
    </source>
</evidence>
<dbReference type="KEGG" id="hbs:IPV69_04285"/>
<dbReference type="InterPro" id="IPR023210">
    <property type="entry name" value="NADP_OxRdtase_dom"/>
</dbReference>
<feature type="domain" description="NADP-dependent oxidoreductase" evidence="2">
    <location>
        <begin position="16"/>
        <end position="235"/>
    </location>
</feature>
<name>A0A7M2X1H8_9BACT</name>
<keyword evidence="4" id="KW-1185">Reference proteome</keyword>
<evidence type="ECO:0000313" key="3">
    <source>
        <dbReference type="EMBL" id="QOV90590.1"/>
    </source>
</evidence>
<dbReference type="PANTHER" id="PTHR43312">
    <property type="entry name" value="D-THREO-ALDOSE 1-DEHYDROGENASE"/>
    <property type="match status" value="1"/>
</dbReference>
<dbReference type="RefSeq" id="WP_206293683.1">
    <property type="nucleotide sequence ID" value="NZ_CP063458.1"/>
</dbReference>
<proteinExistence type="predicted"/>
<organism evidence="3 4">
    <name type="scientific">Humisphaera borealis</name>
    <dbReference type="NCBI Taxonomy" id="2807512"/>
    <lineage>
        <taxon>Bacteria</taxon>
        <taxon>Pseudomonadati</taxon>
        <taxon>Planctomycetota</taxon>
        <taxon>Phycisphaerae</taxon>
        <taxon>Tepidisphaerales</taxon>
        <taxon>Tepidisphaeraceae</taxon>
        <taxon>Humisphaera</taxon>
    </lineage>
</organism>
<evidence type="ECO:0000259" key="2">
    <source>
        <dbReference type="Pfam" id="PF00248"/>
    </source>
</evidence>
<sequence length="597" mass="65224">MQFRPLGSSGIQVSCVGFGTAQLRRVPRTQAIDTLLAGFDRGVSIVHTAPDYEGADRLVAEAVLRSGRKIIVASNGYDTSGNATGKVRHFERLFESTCRMLKTDRLELFGIASVEDREAGQENIWGKDGMVEFLQKMKATGRLGAIFCTTHGKPEFARRLIESGAFDAIMLSYNVLGFHSLTLNPPASWHFEDIRRTREELFPLCKAKGMGLMIMLPLAAGMLTPSKAFPPPDGSAAVPPGVAAGEALRAILENPEVSCVLPGTASVEEAIENASAGVAERIATRPEAGPHALRIAEMTTSLCSRCGECEPTCSQGLPVAWLFRAAYMGGVYRTSPYETWEDVEYFRLQPQGPSTCSGCVQQTCRCPARIDIPITLDRLHQTMLRRVSEGRVQPPPELRLPPRGDRWCSARLVTRELPLARSLKQVWRAGREHRPPTVDQVWYRDRRAPSIPTRKPCRNRRRAAVRRDAGGSGAISCWNGRHRRLPAPRHLLRSNCSIRSARSHCGDRSNCFGGTSPTGRCLLEPVRTSSLRRRMGRAQCAIALASIFGTSGLCSCPQRRHAHLARGRAKGAICGPGHASGRGNSPHGACATRHPSG</sequence>
<dbReference type="Gene3D" id="3.20.20.100">
    <property type="entry name" value="NADP-dependent oxidoreductase domain"/>
    <property type="match status" value="1"/>
</dbReference>
<dbReference type="EMBL" id="CP063458">
    <property type="protein sequence ID" value="QOV90590.1"/>
    <property type="molecule type" value="Genomic_DNA"/>
</dbReference>
<dbReference type="SUPFAM" id="SSF51430">
    <property type="entry name" value="NAD(P)-linked oxidoreductase"/>
    <property type="match status" value="1"/>
</dbReference>